<dbReference type="EMBL" id="DXEX01000127">
    <property type="protein sequence ID" value="HIX59160.1"/>
    <property type="molecule type" value="Genomic_DNA"/>
</dbReference>
<proteinExistence type="predicted"/>
<accession>A0A9D1WHH3</accession>
<protein>
    <submittedName>
        <fullName evidence="2">Uncharacterized protein</fullName>
    </submittedName>
</protein>
<reference evidence="2" key="1">
    <citation type="journal article" date="2021" name="PeerJ">
        <title>Extensive microbial diversity within the chicken gut microbiome revealed by metagenomics and culture.</title>
        <authorList>
            <person name="Gilroy R."/>
            <person name="Ravi A."/>
            <person name="Getino M."/>
            <person name="Pursley I."/>
            <person name="Horton D.L."/>
            <person name="Alikhan N.F."/>
            <person name="Baker D."/>
            <person name="Gharbi K."/>
            <person name="Hall N."/>
            <person name="Watson M."/>
            <person name="Adriaenssens E.M."/>
            <person name="Foster-Nyarko E."/>
            <person name="Jarju S."/>
            <person name="Secka A."/>
            <person name="Antonio M."/>
            <person name="Oren A."/>
            <person name="Chaudhuri R.R."/>
            <person name="La Ragione R."/>
            <person name="Hildebrand F."/>
            <person name="Pallen M.J."/>
        </authorList>
    </citation>
    <scope>NUCLEOTIDE SEQUENCE</scope>
    <source>
        <strain evidence="2">ChiSjej1B19-8411</strain>
    </source>
</reference>
<feature type="coiled-coil region" evidence="1">
    <location>
        <begin position="183"/>
        <end position="246"/>
    </location>
</feature>
<feature type="coiled-coil region" evidence="1">
    <location>
        <begin position="305"/>
        <end position="332"/>
    </location>
</feature>
<name>A0A9D1WHH3_9FIRM</name>
<feature type="coiled-coil region" evidence="1">
    <location>
        <begin position="749"/>
        <end position="921"/>
    </location>
</feature>
<feature type="coiled-coil region" evidence="1">
    <location>
        <begin position="603"/>
        <end position="637"/>
    </location>
</feature>
<organism evidence="2 3">
    <name type="scientific">Candidatus Blautia gallistercoris</name>
    <dbReference type="NCBI Taxonomy" id="2838490"/>
    <lineage>
        <taxon>Bacteria</taxon>
        <taxon>Bacillati</taxon>
        <taxon>Bacillota</taxon>
        <taxon>Clostridia</taxon>
        <taxon>Lachnospirales</taxon>
        <taxon>Lachnospiraceae</taxon>
        <taxon>Blautia</taxon>
    </lineage>
</organism>
<evidence type="ECO:0000313" key="3">
    <source>
        <dbReference type="Proteomes" id="UP000886817"/>
    </source>
</evidence>
<evidence type="ECO:0000256" key="1">
    <source>
        <dbReference type="SAM" id="Coils"/>
    </source>
</evidence>
<feature type="coiled-coil region" evidence="1">
    <location>
        <begin position="1194"/>
        <end position="1228"/>
    </location>
</feature>
<sequence>MSKIHAVRLININYNNNAIRISDECFHFNGESTLLSLRNGGGKSVLVQMMTAPFVHKRYRDAKDRPFESYFTTNKPSFILVEWALDQGAGYVMTGMMVRRNQNMDDSGGEPLEMINVISEYRSACIQDIHHLPVVEKGKKEMVLKNFAFCRQLFETYKKDRSQSFYCYDMNNSAQSRQYFDKLQEYQINYKEWETIIKKINLEESGLSRLFADCKDEKGLVEKWFLEAVENKLNKEQNRVREFQMILEKYVGQYKDNQGKIQRRDTIRLFKEEAEQIREKGSEYQQWELAEQKQENRIAGFWQELERLERAAREQQERILQEKEMLQTALDRVEYERLSSEIYALEDQKRFHVSNRDMIEMEQESLEREADRISGILHLLSCARSQEMLDEECRELELVRQKLLTVQQKEEELEPERRSLGGRLRFYYGWKSRENEERSKENLCLQQEEKERMQEYQRADRKLERQIQDNATEMGALGNKVRSYDREEEEYNRRYQGNLARNILGEYEPGSLEILLDSQAKELEEKRREKIRKKNEQELGKEQQKVLERTLEDLRSMRIRQEMEQKQQTAVQEHYEEELKVRRVILKYLDLEEEQLFDREGILRAAGSKLQEIAQHRRNLEKEEDILQKEYRRLTQGKTLEIPAELEEELEKMGIHPVYGMEWLQKNGNTEEENRQLVRRHPFLPYALILTRQELEKLKENPRTVYTSFPIPVIVRESLSEKRGAETGSVISLSGISFYLWFNENLLNEEKLRQMVLEKEQQIRKKQEAIAIRQQEYEAYFKRQEIIENQEVTKKNYEKQRQQLEELAEQLRELDEKTRKTDAEKNQLEERLDKLEEEIRAVENQIVYGQRRQEDLERLKEIYEEYLENRRQLEQCKRQAERLRESRKLVRQDLEKSGERLRTLELDHDRLEEEGRKIQQQCLVFEKYEEEEFQPDPEEVEKMELRYEAVTGNLSLELQELERQEKQAAGRAERARGDLERLQVKYHLKPGAWKDTRYNAKEETHQEILLEDCRKKIENRQMLWREEDKQIAVLGQQETDRRKRMQEECGQESPVPRGEIQEQDFEARKNQLRYQKTELEKEQKKWERKLHSYEENLTALSEFSDFVCREPVEWEQEPASMDSRELRNFKGILVRDYNQILRDKQGARERLQQAIHQMVRMEAFQDEFYKKPLEALLEVSHDGGQVLGQLALTIQSYDSLMEKLEVDISLVEKEKAKIVELLEEYIREVHLNLGKIDRNSTITIRERPVKMLKIQLPDWETGANLYHIRLEDMIDEITQKGLEIFQKNENAQEYFGTRITTRNLYDAVVGIGNVQIRLYKIEAQREYPITWTEVARNSGGEGFLSAFVVLSSLLYYMRRDETDIFADRNEGKVLVMDNPFAQTNAAHLLKPLMDMAEKTNTQLICLTGLGGESIYSRFQNIYVLNLVTASLRNGQQYLRADHLRGNEPETILASHIEVVEQQELLF</sequence>
<feature type="coiled-coil region" evidence="1">
    <location>
        <begin position="1062"/>
        <end position="1096"/>
    </location>
</feature>
<feature type="coiled-coil region" evidence="1">
    <location>
        <begin position="446"/>
        <end position="473"/>
    </location>
</feature>
<keyword evidence="1" id="KW-0175">Coiled coil</keyword>
<reference evidence="2" key="2">
    <citation type="submission" date="2021-04" db="EMBL/GenBank/DDBJ databases">
        <authorList>
            <person name="Gilroy R."/>
        </authorList>
    </citation>
    <scope>NUCLEOTIDE SEQUENCE</scope>
    <source>
        <strain evidence="2">ChiSjej1B19-8411</strain>
    </source>
</reference>
<gene>
    <name evidence="2" type="ORF">IAA45_05535</name>
</gene>
<comment type="caution">
    <text evidence="2">The sequence shown here is derived from an EMBL/GenBank/DDBJ whole genome shotgun (WGS) entry which is preliminary data.</text>
</comment>
<dbReference type="Proteomes" id="UP000886817">
    <property type="component" value="Unassembled WGS sequence"/>
</dbReference>
<evidence type="ECO:0000313" key="2">
    <source>
        <dbReference type="EMBL" id="HIX59160.1"/>
    </source>
</evidence>